<evidence type="ECO:0000313" key="1">
    <source>
        <dbReference type="EMBL" id="KAH6651445.1"/>
    </source>
</evidence>
<sequence length="311" mass="36479">MAVTVDKLLLSPKPMFAMSRRRLRSSLPTSPVTSKPPPPREPDHWIWRCCQCHTTWDLAVTRRCLLCSHSFCSIYEPPFKRKNNKRRVRHGKLIICGTSFDFHGWNVYNAWRRSTEKAHLSDKQRDRRFLLKTHNDWLHCDYPSHCRHRREELLPSRLEILLEELDEEDENDKESCADTSLKSCTALSTDDELEMNEAIPLEPSDESDRVWWKDHVERPIFPTVNISNLSDERLLSLLEETHDLMPLGDSDRRQSSVRDQIEVNWEDFSDSDDSDDEDSLFQSALTADMNDDEDPSLLVKRVNSFWSSTDF</sequence>
<evidence type="ECO:0000313" key="2">
    <source>
        <dbReference type="Proteomes" id="UP000758603"/>
    </source>
</evidence>
<dbReference type="OrthoDB" id="5396104at2759"/>
<accession>A0A9P8UFW0</accession>
<dbReference type="RefSeq" id="XP_045955723.1">
    <property type="nucleotide sequence ID" value="XM_046107588.1"/>
</dbReference>
<dbReference type="GeneID" id="70136479"/>
<dbReference type="EMBL" id="JAGPXC010000006">
    <property type="protein sequence ID" value="KAH6651445.1"/>
    <property type="molecule type" value="Genomic_DNA"/>
</dbReference>
<comment type="caution">
    <text evidence="1">The sequence shown here is derived from an EMBL/GenBank/DDBJ whole genome shotgun (WGS) entry which is preliminary data.</text>
</comment>
<proteinExistence type="predicted"/>
<gene>
    <name evidence="1" type="ORF">BKA67DRAFT_660258</name>
</gene>
<dbReference type="AlphaFoldDB" id="A0A9P8UFW0"/>
<reference evidence="1" key="1">
    <citation type="journal article" date="2021" name="Nat. Commun.">
        <title>Genetic determinants of endophytism in the Arabidopsis root mycobiome.</title>
        <authorList>
            <person name="Mesny F."/>
            <person name="Miyauchi S."/>
            <person name="Thiergart T."/>
            <person name="Pickel B."/>
            <person name="Atanasova L."/>
            <person name="Karlsson M."/>
            <person name="Huettel B."/>
            <person name="Barry K.W."/>
            <person name="Haridas S."/>
            <person name="Chen C."/>
            <person name="Bauer D."/>
            <person name="Andreopoulos W."/>
            <person name="Pangilinan J."/>
            <person name="LaButti K."/>
            <person name="Riley R."/>
            <person name="Lipzen A."/>
            <person name="Clum A."/>
            <person name="Drula E."/>
            <person name="Henrissat B."/>
            <person name="Kohler A."/>
            <person name="Grigoriev I.V."/>
            <person name="Martin F.M."/>
            <person name="Hacquard S."/>
        </authorList>
    </citation>
    <scope>NUCLEOTIDE SEQUENCE</scope>
    <source>
        <strain evidence="1">MPI-SDFR-AT-0073</strain>
    </source>
</reference>
<protein>
    <submittedName>
        <fullName evidence="1">Uncharacterized protein</fullName>
    </submittedName>
</protein>
<organism evidence="1 2">
    <name type="scientific">Truncatella angustata</name>
    <dbReference type="NCBI Taxonomy" id="152316"/>
    <lineage>
        <taxon>Eukaryota</taxon>
        <taxon>Fungi</taxon>
        <taxon>Dikarya</taxon>
        <taxon>Ascomycota</taxon>
        <taxon>Pezizomycotina</taxon>
        <taxon>Sordariomycetes</taxon>
        <taxon>Xylariomycetidae</taxon>
        <taxon>Amphisphaeriales</taxon>
        <taxon>Sporocadaceae</taxon>
        <taxon>Truncatella</taxon>
    </lineage>
</organism>
<keyword evidence="2" id="KW-1185">Reference proteome</keyword>
<name>A0A9P8UFW0_9PEZI</name>
<dbReference type="Proteomes" id="UP000758603">
    <property type="component" value="Unassembled WGS sequence"/>
</dbReference>